<dbReference type="Proteomes" id="UP000765509">
    <property type="component" value="Unassembled WGS sequence"/>
</dbReference>
<dbReference type="InterPro" id="IPR012337">
    <property type="entry name" value="RNaseH-like_sf"/>
</dbReference>
<dbReference type="GO" id="GO:0003676">
    <property type="term" value="F:nucleic acid binding"/>
    <property type="evidence" value="ECO:0007669"/>
    <property type="project" value="InterPro"/>
</dbReference>
<keyword evidence="3" id="KW-1185">Reference proteome</keyword>
<protein>
    <recommendedName>
        <fullName evidence="1">Integrase zinc-binding domain-containing protein</fullName>
    </recommendedName>
</protein>
<gene>
    <name evidence="2" type="ORF">O181_000859</name>
</gene>
<organism evidence="2 3">
    <name type="scientific">Austropuccinia psidii MF-1</name>
    <dbReference type="NCBI Taxonomy" id="1389203"/>
    <lineage>
        <taxon>Eukaryota</taxon>
        <taxon>Fungi</taxon>
        <taxon>Dikarya</taxon>
        <taxon>Basidiomycota</taxon>
        <taxon>Pucciniomycotina</taxon>
        <taxon>Pucciniomycetes</taxon>
        <taxon>Pucciniales</taxon>
        <taxon>Sphaerophragmiaceae</taxon>
        <taxon>Austropuccinia</taxon>
    </lineage>
</organism>
<dbReference type="AlphaFoldDB" id="A0A9Q3B9E1"/>
<dbReference type="InterPro" id="IPR036397">
    <property type="entry name" value="RNaseH_sf"/>
</dbReference>
<dbReference type="Gene3D" id="3.30.420.10">
    <property type="entry name" value="Ribonuclease H-like superfamily/Ribonuclease H"/>
    <property type="match status" value="1"/>
</dbReference>
<dbReference type="InterPro" id="IPR050951">
    <property type="entry name" value="Retrovirus_Pol_polyprotein"/>
</dbReference>
<name>A0A9Q3B9E1_9BASI</name>
<evidence type="ECO:0000313" key="3">
    <source>
        <dbReference type="Proteomes" id="UP000765509"/>
    </source>
</evidence>
<sequence length="171" mass="19778">MLHELHNSVLSGHLSQDRTLERVKKCSQWPNWRMDVAEYFHTCYICQDSNTVTGNRFGNMIQIQEPKSLWEIAHMDWVIALPPGGDRIHNACLVLVVRQSKTPMFLQFHEYDTDMETAIMIWNKLISHTGLSQNIISDSNPKFTSALWKNLDNIFGTKSSLSTAYHLRLMV</sequence>
<accession>A0A9Q3B9E1</accession>
<dbReference type="EMBL" id="AVOT02000114">
    <property type="protein sequence ID" value="MBW0461144.1"/>
    <property type="molecule type" value="Genomic_DNA"/>
</dbReference>
<comment type="caution">
    <text evidence="2">The sequence shown here is derived from an EMBL/GenBank/DDBJ whole genome shotgun (WGS) entry which is preliminary data.</text>
</comment>
<dbReference type="Pfam" id="PF17921">
    <property type="entry name" value="Integrase_H2C2"/>
    <property type="match status" value="1"/>
</dbReference>
<dbReference type="PANTHER" id="PTHR37984">
    <property type="entry name" value="PROTEIN CBG26694"/>
    <property type="match status" value="1"/>
</dbReference>
<evidence type="ECO:0000259" key="1">
    <source>
        <dbReference type="Pfam" id="PF17921"/>
    </source>
</evidence>
<dbReference type="SUPFAM" id="SSF53098">
    <property type="entry name" value="Ribonuclease H-like"/>
    <property type="match status" value="1"/>
</dbReference>
<proteinExistence type="predicted"/>
<dbReference type="InterPro" id="IPR041588">
    <property type="entry name" value="Integrase_H2C2"/>
</dbReference>
<evidence type="ECO:0000313" key="2">
    <source>
        <dbReference type="EMBL" id="MBW0461144.1"/>
    </source>
</evidence>
<dbReference type="PANTHER" id="PTHR37984:SF5">
    <property type="entry name" value="PROTEIN NYNRIN-LIKE"/>
    <property type="match status" value="1"/>
</dbReference>
<dbReference type="Gene3D" id="1.10.340.70">
    <property type="match status" value="1"/>
</dbReference>
<feature type="domain" description="Integrase zinc-binding" evidence="1">
    <location>
        <begin position="2"/>
        <end position="50"/>
    </location>
</feature>
<reference evidence="2" key="1">
    <citation type="submission" date="2021-03" db="EMBL/GenBank/DDBJ databases">
        <title>Draft genome sequence of rust myrtle Austropuccinia psidii MF-1, a brazilian biotype.</title>
        <authorList>
            <person name="Quecine M.C."/>
            <person name="Pachon D.M.R."/>
            <person name="Bonatelli M.L."/>
            <person name="Correr F.H."/>
            <person name="Franceschini L.M."/>
            <person name="Leite T.F."/>
            <person name="Margarido G.R.A."/>
            <person name="Almeida C.A."/>
            <person name="Ferrarezi J.A."/>
            <person name="Labate C.A."/>
        </authorList>
    </citation>
    <scope>NUCLEOTIDE SEQUENCE</scope>
    <source>
        <strain evidence="2">MF-1</strain>
    </source>
</reference>